<evidence type="ECO:0000313" key="1">
    <source>
        <dbReference type="EMBL" id="EHH11496.1"/>
    </source>
</evidence>
<accession>G6Y9Y5</accession>
<proteinExistence type="predicted"/>
<reference evidence="1 2" key="1">
    <citation type="journal article" date="2012" name="J. Bacteriol.">
        <title>Draft Genome Sequence of Plant Growth-Promoting Rhizobium Mesorhizobium amorphae, Isolated from Zinc-Lead Mine Tailings.</title>
        <authorList>
            <person name="Hao X."/>
            <person name="Lin Y."/>
            <person name="Johnstone L."/>
            <person name="Baltrus D.A."/>
            <person name="Miller S.J."/>
            <person name="Wei G."/>
            <person name="Rensing C."/>
        </authorList>
    </citation>
    <scope>NUCLEOTIDE SEQUENCE [LARGE SCALE GENOMIC DNA]</scope>
    <source>
        <strain evidence="1 2">CCNWGS0123</strain>
    </source>
</reference>
<gene>
    <name evidence="1" type="ORF">MEA186_13787</name>
</gene>
<sequence>MIDGIVVIVIIDNLQIGPRSDPARDQIVHRRGFISVVERVIKRIQKTVATALKARLFGGLIRVLGNPG</sequence>
<name>G6Y9Y5_9HYPH</name>
<organism evidence="1 2">
    <name type="scientific">Mesorhizobium amorphae CCNWGS0123</name>
    <dbReference type="NCBI Taxonomy" id="1082933"/>
    <lineage>
        <taxon>Bacteria</taxon>
        <taxon>Pseudomonadati</taxon>
        <taxon>Pseudomonadota</taxon>
        <taxon>Alphaproteobacteria</taxon>
        <taxon>Hyphomicrobiales</taxon>
        <taxon>Phyllobacteriaceae</taxon>
        <taxon>Mesorhizobium</taxon>
    </lineage>
</organism>
<dbReference type="AlphaFoldDB" id="G6Y9Y5"/>
<evidence type="ECO:0000313" key="2">
    <source>
        <dbReference type="Proteomes" id="UP000002949"/>
    </source>
</evidence>
<dbReference type="KEGG" id="mamo:A6B35_13150"/>
<keyword evidence="2" id="KW-1185">Reference proteome</keyword>
<dbReference type="Proteomes" id="UP000002949">
    <property type="component" value="Unassembled WGS sequence"/>
</dbReference>
<dbReference type="EMBL" id="AGSN01000108">
    <property type="protein sequence ID" value="EHH11496.1"/>
    <property type="molecule type" value="Genomic_DNA"/>
</dbReference>
<protein>
    <submittedName>
        <fullName evidence="1">Uncharacterized protein</fullName>
    </submittedName>
</protein>